<evidence type="ECO:0000313" key="2">
    <source>
        <dbReference type="EMBL" id="CAB3989538.1"/>
    </source>
</evidence>
<dbReference type="Proteomes" id="UP001152795">
    <property type="component" value="Unassembled WGS sequence"/>
</dbReference>
<dbReference type="PANTHER" id="PTHR31025:SF9">
    <property type="entry name" value="SI:DKEY-286J15.1"/>
    <property type="match status" value="1"/>
</dbReference>
<dbReference type="EMBL" id="CACRXK020001505">
    <property type="protein sequence ID" value="CAB3989538.1"/>
    <property type="molecule type" value="Genomic_DNA"/>
</dbReference>
<name>A0A6S7GC14_PARCT</name>
<protein>
    <submittedName>
        <fullName evidence="2">Uncharacterized protein</fullName>
    </submittedName>
</protein>
<feature type="region of interest" description="Disordered" evidence="1">
    <location>
        <begin position="32"/>
        <end position="94"/>
    </location>
</feature>
<feature type="region of interest" description="Disordered" evidence="1">
    <location>
        <begin position="228"/>
        <end position="292"/>
    </location>
</feature>
<sequence length="357" mass="39029">MPLAIVSLAHARPMMLSFSQVLVANENQIGKGSSSIESRSASPSSLLSATSPRSLSPSATSRSSSPSATSISSSPFATSRSSSPSATPKSSSPYYTPLEPAALSTVSDEEITITKWQQAFGSVKEETDINPSVLIQSVSMKRPAYTIYSDADVLCSSKNGAMSSDIRNRLVRGTIHNMVSAASSSPFNRFPTHSEIEEMSKSLIITYPCLKDGETGHGVLLKQLKRRLGNTKPIKKRQGPCPKKRKTFHTGTSNVKEEEVALASPALSTNGEDNLDGSRNSNNDDCSDGKEIMGRHYNSLKREMDKKNPNEEVVNCYLDKEYPARREWLTNILAEERAVRLLEVYPCFKDHVEACLM</sequence>
<organism evidence="2 3">
    <name type="scientific">Paramuricea clavata</name>
    <name type="common">Red gorgonian</name>
    <name type="synonym">Violescent sea-whip</name>
    <dbReference type="NCBI Taxonomy" id="317549"/>
    <lineage>
        <taxon>Eukaryota</taxon>
        <taxon>Metazoa</taxon>
        <taxon>Cnidaria</taxon>
        <taxon>Anthozoa</taxon>
        <taxon>Octocorallia</taxon>
        <taxon>Malacalcyonacea</taxon>
        <taxon>Plexauridae</taxon>
        <taxon>Paramuricea</taxon>
    </lineage>
</organism>
<keyword evidence="3" id="KW-1185">Reference proteome</keyword>
<evidence type="ECO:0000256" key="1">
    <source>
        <dbReference type="SAM" id="MobiDB-lite"/>
    </source>
</evidence>
<reference evidence="2" key="1">
    <citation type="submission" date="2020-04" db="EMBL/GenBank/DDBJ databases">
        <authorList>
            <person name="Alioto T."/>
            <person name="Alioto T."/>
            <person name="Gomez Garrido J."/>
        </authorList>
    </citation>
    <scope>NUCLEOTIDE SEQUENCE</scope>
    <source>
        <strain evidence="2">A484AB</strain>
    </source>
</reference>
<feature type="compositionally biased region" description="Low complexity" evidence="1">
    <location>
        <begin position="33"/>
        <end position="94"/>
    </location>
</feature>
<gene>
    <name evidence="2" type="ORF">PACLA_8A015528</name>
</gene>
<dbReference type="OrthoDB" id="8962263at2759"/>
<comment type="caution">
    <text evidence="2">The sequence shown here is derived from an EMBL/GenBank/DDBJ whole genome shotgun (WGS) entry which is preliminary data.</text>
</comment>
<proteinExistence type="predicted"/>
<accession>A0A6S7GC14</accession>
<dbReference type="PANTHER" id="PTHR31025">
    <property type="entry name" value="SI:CH211-196P9.1-RELATED"/>
    <property type="match status" value="1"/>
</dbReference>
<dbReference type="AlphaFoldDB" id="A0A6S7GC14"/>
<feature type="compositionally biased region" description="Basic residues" evidence="1">
    <location>
        <begin position="228"/>
        <end position="248"/>
    </location>
</feature>
<feature type="compositionally biased region" description="Polar residues" evidence="1">
    <location>
        <begin position="266"/>
        <end position="284"/>
    </location>
</feature>
<evidence type="ECO:0000313" key="3">
    <source>
        <dbReference type="Proteomes" id="UP001152795"/>
    </source>
</evidence>